<dbReference type="Pfam" id="PF20174">
    <property type="entry name" value="DUF6540"/>
    <property type="match status" value="1"/>
</dbReference>
<proteinExistence type="predicted"/>
<dbReference type="GeneID" id="81376548"/>
<dbReference type="RefSeq" id="XP_056481075.1">
    <property type="nucleotide sequence ID" value="XM_056637568.1"/>
</dbReference>
<dbReference type="Proteomes" id="UP001147747">
    <property type="component" value="Unassembled WGS sequence"/>
</dbReference>
<dbReference type="AlphaFoldDB" id="A0A9W9VE02"/>
<evidence type="ECO:0000313" key="1">
    <source>
        <dbReference type="EMBL" id="KAJ5376045.1"/>
    </source>
</evidence>
<reference evidence="1" key="2">
    <citation type="journal article" date="2023" name="IMA Fungus">
        <title>Comparative genomic study of the Penicillium genus elucidates a diverse pangenome and 15 lateral gene transfer events.</title>
        <authorList>
            <person name="Petersen C."/>
            <person name="Sorensen T."/>
            <person name="Nielsen M.R."/>
            <person name="Sondergaard T.E."/>
            <person name="Sorensen J.L."/>
            <person name="Fitzpatrick D.A."/>
            <person name="Frisvad J.C."/>
            <person name="Nielsen K.L."/>
        </authorList>
    </citation>
    <scope>NUCLEOTIDE SEQUENCE</scope>
    <source>
        <strain evidence="1">IBT 29677</strain>
    </source>
</reference>
<keyword evidence="2" id="KW-1185">Reference proteome</keyword>
<comment type="caution">
    <text evidence="1">The sequence shown here is derived from an EMBL/GenBank/DDBJ whole genome shotgun (WGS) entry which is preliminary data.</text>
</comment>
<sequence>MSDKRGLRSPQLFTPEFDTVAYDPLDTSKRYHTGIFVETDPETLQGQLFNVTRDIIANSGMRFEVKDNYVPGAEKYFHKTTEIGWIFKCDYARLKDILEALLSSTKQQGIDFWSKDPAQRNKLYLDKAEWGYLRTR</sequence>
<evidence type="ECO:0000313" key="2">
    <source>
        <dbReference type="Proteomes" id="UP001147747"/>
    </source>
</evidence>
<accession>A0A9W9VE02</accession>
<dbReference type="EMBL" id="JAPZBU010000012">
    <property type="protein sequence ID" value="KAJ5376045.1"/>
    <property type="molecule type" value="Genomic_DNA"/>
</dbReference>
<dbReference type="InterPro" id="IPR046670">
    <property type="entry name" value="DUF6540"/>
</dbReference>
<name>A0A9W9VE02_9EURO</name>
<gene>
    <name evidence="1" type="ORF">N7509_012931</name>
</gene>
<dbReference type="OrthoDB" id="4135672at2759"/>
<organism evidence="1 2">
    <name type="scientific">Penicillium cosmopolitanum</name>
    <dbReference type="NCBI Taxonomy" id="1131564"/>
    <lineage>
        <taxon>Eukaryota</taxon>
        <taxon>Fungi</taxon>
        <taxon>Dikarya</taxon>
        <taxon>Ascomycota</taxon>
        <taxon>Pezizomycotina</taxon>
        <taxon>Eurotiomycetes</taxon>
        <taxon>Eurotiomycetidae</taxon>
        <taxon>Eurotiales</taxon>
        <taxon>Aspergillaceae</taxon>
        <taxon>Penicillium</taxon>
    </lineage>
</organism>
<reference evidence="1" key="1">
    <citation type="submission" date="2022-12" db="EMBL/GenBank/DDBJ databases">
        <authorList>
            <person name="Petersen C."/>
        </authorList>
    </citation>
    <scope>NUCLEOTIDE SEQUENCE</scope>
    <source>
        <strain evidence="1">IBT 29677</strain>
    </source>
</reference>
<protein>
    <submittedName>
        <fullName evidence="1">Uncharacterized protein</fullName>
    </submittedName>
</protein>